<gene>
    <name evidence="2" type="ORF">PCOR1329_LOCUS72372</name>
</gene>
<organism evidence="2 3">
    <name type="scientific">Prorocentrum cordatum</name>
    <dbReference type="NCBI Taxonomy" id="2364126"/>
    <lineage>
        <taxon>Eukaryota</taxon>
        <taxon>Sar</taxon>
        <taxon>Alveolata</taxon>
        <taxon>Dinophyceae</taxon>
        <taxon>Prorocentrales</taxon>
        <taxon>Prorocentraceae</taxon>
        <taxon>Prorocentrum</taxon>
    </lineage>
</organism>
<feature type="non-terminal residue" evidence="2">
    <location>
        <position position="103"/>
    </location>
</feature>
<accession>A0ABN9X5B9</accession>
<dbReference type="EMBL" id="CAUYUJ010019669">
    <property type="protein sequence ID" value="CAK0892823.1"/>
    <property type="molecule type" value="Genomic_DNA"/>
</dbReference>
<feature type="region of interest" description="Disordered" evidence="1">
    <location>
        <begin position="1"/>
        <end position="103"/>
    </location>
</feature>
<comment type="caution">
    <text evidence="2">The sequence shown here is derived from an EMBL/GenBank/DDBJ whole genome shotgun (WGS) entry which is preliminary data.</text>
</comment>
<feature type="compositionally biased region" description="Acidic residues" evidence="1">
    <location>
        <begin position="74"/>
        <end position="103"/>
    </location>
</feature>
<name>A0ABN9X5B9_9DINO</name>
<feature type="compositionally biased region" description="Basic residues" evidence="1">
    <location>
        <begin position="47"/>
        <end position="57"/>
    </location>
</feature>
<dbReference type="Proteomes" id="UP001189429">
    <property type="component" value="Unassembled WGS sequence"/>
</dbReference>
<evidence type="ECO:0000313" key="2">
    <source>
        <dbReference type="EMBL" id="CAK0892823.1"/>
    </source>
</evidence>
<protein>
    <submittedName>
        <fullName evidence="2">Uncharacterized protein</fullName>
    </submittedName>
</protein>
<reference evidence="2" key="1">
    <citation type="submission" date="2023-10" db="EMBL/GenBank/DDBJ databases">
        <authorList>
            <person name="Chen Y."/>
            <person name="Shah S."/>
            <person name="Dougan E. K."/>
            <person name="Thang M."/>
            <person name="Chan C."/>
        </authorList>
    </citation>
    <scope>NUCLEOTIDE SEQUENCE [LARGE SCALE GENOMIC DNA]</scope>
</reference>
<evidence type="ECO:0000256" key="1">
    <source>
        <dbReference type="SAM" id="MobiDB-lite"/>
    </source>
</evidence>
<evidence type="ECO:0000313" key="3">
    <source>
        <dbReference type="Proteomes" id="UP001189429"/>
    </source>
</evidence>
<sequence>MGMHEAPPCGGARNFPPRPPAALPSRGSPLERAPEGARPALPPRQPGSRRRGAHWPHARLLAPEPWALHTAATSDDDGDGDDDDDDDDGGGGDDDVDDDGDGD</sequence>
<keyword evidence="3" id="KW-1185">Reference proteome</keyword>
<proteinExistence type="predicted"/>